<organism evidence="1 2">
    <name type="scientific">Kingdonia uniflora</name>
    <dbReference type="NCBI Taxonomy" id="39325"/>
    <lineage>
        <taxon>Eukaryota</taxon>
        <taxon>Viridiplantae</taxon>
        <taxon>Streptophyta</taxon>
        <taxon>Embryophyta</taxon>
        <taxon>Tracheophyta</taxon>
        <taxon>Spermatophyta</taxon>
        <taxon>Magnoliopsida</taxon>
        <taxon>Ranunculales</taxon>
        <taxon>Circaeasteraceae</taxon>
        <taxon>Kingdonia</taxon>
    </lineage>
</organism>
<name>A0A7J7M865_9MAGN</name>
<reference evidence="1 2" key="1">
    <citation type="journal article" date="2020" name="IScience">
        <title>Genome Sequencing of the Endangered Kingdonia uniflora (Circaeasteraceae, Ranunculales) Reveals Potential Mechanisms of Evolutionary Specialization.</title>
        <authorList>
            <person name="Sun Y."/>
            <person name="Deng T."/>
            <person name="Zhang A."/>
            <person name="Moore M.J."/>
            <person name="Landis J.B."/>
            <person name="Lin N."/>
            <person name="Zhang H."/>
            <person name="Zhang X."/>
            <person name="Huang J."/>
            <person name="Zhang X."/>
            <person name="Sun H."/>
            <person name="Wang H."/>
        </authorList>
    </citation>
    <scope>NUCLEOTIDE SEQUENCE [LARGE SCALE GENOMIC DNA]</scope>
    <source>
        <strain evidence="1">TB1705</strain>
        <tissue evidence="1">Leaf</tissue>
    </source>
</reference>
<comment type="caution">
    <text evidence="1">The sequence shown here is derived from an EMBL/GenBank/DDBJ whole genome shotgun (WGS) entry which is preliminary data.</text>
</comment>
<gene>
    <name evidence="1" type="ORF">GIB67_026895</name>
</gene>
<dbReference type="EMBL" id="JACGCM010001723">
    <property type="protein sequence ID" value="KAF6150974.1"/>
    <property type="molecule type" value="Genomic_DNA"/>
</dbReference>
<dbReference type="OrthoDB" id="1934695at2759"/>
<keyword evidence="2" id="KW-1185">Reference proteome</keyword>
<sequence length="53" mass="6170">MKENFGMVKEARSKPMNLSHNITPRILPFPLQTVEKYGMEAYYLVSLRNLLSL</sequence>
<dbReference type="AlphaFoldDB" id="A0A7J7M865"/>
<proteinExistence type="predicted"/>
<protein>
    <submittedName>
        <fullName evidence="1">Uncharacterized protein</fullName>
    </submittedName>
</protein>
<evidence type="ECO:0000313" key="2">
    <source>
        <dbReference type="Proteomes" id="UP000541444"/>
    </source>
</evidence>
<dbReference type="Proteomes" id="UP000541444">
    <property type="component" value="Unassembled WGS sequence"/>
</dbReference>
<accession>A0A7J7M865</accession>
<evidence type="ECO:0000313" key="1">
    <source>
        <dbReference type="EMBL" id="KAF6150974.1"/>
    </source>
</evidence>